<dbReference type="InParanoid" id="A0A6I8SHT1"/>
<dbReference type="PROSITE" id="PS50184">
    <property type="entry name" value="VWFC_2"/>
    <property type="match status" value="2"/>
</dbReference>
<accession>A0A6I8SHT1</accession>
<evidence type="ECO:0000256" key="2">
    <source>
        <dbReference type="ARBA" id="ARBA00023157"/>
    </source>
</evidence>
<dbReference type="SUPFAM" id="SSF57603">
    <property type="entry name" value="FnI-like domain"/>
    <property type="match status" value="1"/>
</dbReference>
<dbReference type="InterPro" id="IPR001846">
    <property type="entry name" value="VWF_type-D"/>
</dbReference>
<dbReference type="Pfam" id="PF08742">
    <property type="entry name" value="C8"/>
    <property type="match status" value="1"/>
</dbReference>
<dbReference type="PANTHER" id="PTHR11339:SF406">
    <property type="entry name" value="MUCIN-5AC-LIKE"/>
    <property type="match status" value="1"/>
</dbReference>
<dbReference type="SUPFAM" id="SSF57567">
    <property type="entry name" value="Serine protease inhibitors"/>
    <property type="match status" value="1"/>
</dbReference>
<dbReference type="SMART" id="SM00041">
    <property type="entry name" value="CT"/>
    <property type="match status" value="1"/>
</dbReference>
<evidence type="ECO:0000313" key="8">
    <source>
        <dbReference type="Ensembl" id="ENSXETP00000094376"/>
    </source>
</evidence>
<dbReference type="InterPro" id="IPR036084">
    <property type="entry name" value="Ser_inhib-like_sf"/>
</dbReference>
<organism evidence="8">
    <name type="scientific">Xenopus tropicalis</name>
    <name type="common">Western clawed frog</name>
    <name type="synonym">Silurana tropicalis</name>
    <dbReference type="NCBI Taxonomy" id="8364"/>
    <lineage>
        <taxon>Eukaryota</taxon>
        <taxon>Metazoa</taxon>
        <taxon>Chordata</taxon>
        <taxon>Craniata</taxon>
        <taxon>Vertebrata</taxon>
        <taxon>Euteleostomi</taxon>
        <taxon>Amphibia</taxon>
        <taxon>Batrachia</taxon>
        <taxon>Anura</taxon>
        <taxon>Pipoidea</taxon>
        <taxon>Pipidae</taxon>
        <taxon>Xenopodinae</taxon>
        <taxon>Xenopus</taxon>
        <taxon>Silurana</taxon>
    </lineage>
</organism>
<name>A0A6I8SHT1_XENTR</name>
<keyword evidence="1" id="KW-0677">Repeat</keyword>
<evidence type="ECO:0000259" key="6">
    <source>
        <dbReference type="PROSITE" id="PS50184"/>
    </source>
</evidence>
<dbReference type="InterPro" id="IPR050780">
    <property type="entry name" value="Mucin_vWF_Thrombospondin_sf"/>
</dbReference>
<keyword evidence="3" id="KW-0325">Glycoprotein</keyword>
<dbReference type="InterPro" id="IPR001007">
    <property type="entry name" value="VWF_dom"/>
</dbReference>
<evidence type="ECO:0000256" key="1">
    <source>
        <dbReference type="ARBA" id="ARBA00022737"/>
    </source>
</evidence>
<dbReference type="SMART" id="SM00832">
    <property type="entry name" value="C8"/>
    <property type="match status" value="1"/>
</dbReference>
<dbReference type="InterPro" id="IPR006207">
    <property type="entry name" value="Cys_knot_C"/>
</dbReference>
<feature type="disulfide bond" evidence="4">
    <location>
        <begin position="679"/>
        <end position="731"/>
    </location>
</feature>
<evidence type="ECO:0000256" key="3">
    <source>
        <dbReference type="ARBA" id="ARBA00023180"/>
    </source>
</evidence>
<dbReference type="PROSITE" id="PS51233">
    <property type="entry name" value="VWFD"/>
    <property type="match status" value="1"/>
</dbReference>
<feature type="domain" description="CTCK" evidence="5">
    <location>
        <begin position="650"/>
        <end position="737"/>
    </location>
</feature>
<feature type="domain" description="VWFC" evidence="6">
    <location>
        <begin position="354"/>
        <end position="424"/>
    </location>
</feature>
<evidence type="ECO:0000259" key="7">
    <source>
        <dbReference type="PROSITE" id="PS51233"/>
    </source>
</evidence>
<feature type="domain" description="VWFC" evidence="6">
    <location>
        <begin position="247"/>
        <end position="316"/>
    </location>
</feature>
<evidence type="ECO:0000259" key="5">
    <source>
        <dbReference type="PROSITE" id="PS01225"/>
    </source>
</evidence>
<dbReference type="PROSITE" id="PS01225">
    <property type="entry name" value="CTCK_2"/>
    <property type="match status" value="1"/>
</dbReference>
<dbReference type="Ensembl" id="ENSXETT00000074371">
    <property type="protein sequence ID" value="ENSXETP00000094376"/>
    <property type="gene ID" value="ENSXETG00000044590"/>
</dbReference>
<dbReference type="SMART" id="SM00214">
    <property type="entry name" value="VWC"/>
    <property type="match status" value="3"/>
</dbReference>
<feature type="domain" description="VWFD" evidence="7">
    <location>
        <begin position="1"/>
        <end position="100"/>
    </location>
</feature>
<dbReference type="GeneTree" id="ENSGT00940000156076"/>
<proteinExistence type="predicted"/>
<dbReference type="AlphaFoldDB" id="A0A6I8SHT1"/>
<feature type="disulfide bond" evidence="4">
    <location>
        <begin position="675"/>
        <end position="729"/>
    </location>
</feature>
<dbReference type="GO" id="GO:0005576">
    <property type="term" value="C:extracellular region"/>
    <property type="evidence" value="ECO:0007669"/>
    <property type="project" value="UniProtKB-SubCell"/>
</dbReference>
<dbReference type="PROSITE" id="PS01185">
    <property type="entry name" value="CTCK_1"/>
    <property type="match status" value="1"/>
</dbReference>
<reference evidence="8" key="2">
    <citation type="submission" date="2020-05" db="UniProtKB">
        <authorList>
            <consortium name="Ensembl"/>
        </authorList>
    </citation>
    <scope>IDENTIFICATION</scope>
</reference>
<evidence type="ECO:0000256" key="4">
    <source>
        <dbReference type="PROSITE-ProRule" id="PRU00039"/>
    </source>
</evidence>
<protein>
    <submittedName>
        <fullName evidence="8">Uncharacterized protein</fullName>
    </submittedName>
</protein>
<comment type="caution">
    <text evidence="4">Lacks conserved residue(s) required for the propagation of feature annotation.</text>
</comment>
<dbReference type="Pfam" id="PF00094">
    <property type="entry name" value="VWD"/>
    <property type="match status" value="1"/>
</dbReference>
<dbReference type="InterPro" id="IPR014853">
    <property type="entry name" value="VWF/SSPO/ZAN-like_Cys-rich_dom"/>
</dbReference>
<dbReference type="PANTHER" id="PTHR11339">
    <property type="entry name" value="EXTRACELLULAR MATRIX GLYCOPROTEIN RELATED"/>
    <property type="match status" value="1"/>
</dbReference>
<sequence length="753" mass="81700">MFNQNIVSPGFTKDGFTISSTGVDIIVGIEAIKARIIFSDTLFMLTLPMSMFYNNTEGLCGTFTNNRSDDCLFQNGTYASDCSQVASSWNVNNVTDTLCSLNPALLPTEETPTISTCIATNLCDIIISTVFDPCHENVPPDTYFQMCMNTACQTNNENNLCSILELYANQCQLQGKCVDWRHSTDNKCAYKCPLEMDYQACGPSEQPTCYSKLPVTNNKFFTEGCFCKAGTMLFNYYSNICVPTCPCIGPDGMPKMPGSSWTTGCHDCVCEMNSVTVECKPVLCTPPVIPSCTRPGYTLVEVKDPQQPCCPKSECQCNRSLCQNTTTACPLGFQLTVPDAKGECCVINECKPMNVCVENGTIYLPNQVIPSLLPDVCAECTCTSDTDPVSMINAVACLSKECVMMCQEGFNYTVQEGQCCGTCVQVACIMTVENETILIQPGETWHMPGNNCSSYSCQTTEGHIVLTNVHTPCTVLSQSDCGTGYRYTIEAGDCCGKCEMLTCIVTLDNNSTHVLQPGDVWSPADNPCVTHECTHNFNTVSLDSKVKLCVINCGQGYKYKEITGECCGECIKVACSLDMDNMTKILQPGDTFIPPNNACIKYVCSQAYELVAEKTSCPEFNAADCKEGTINMTADGCCMTCEMEAVQKNCSLYSMSTEIQSGGCISAVPVDLTYCAGTCSSSFMYSLVTNMMETTCTCCIALRSAIKEINLMCPDGSSISSSYTYVEECGCSVPSCQDIINNGENSQAPPPPP</sequence>
<feature type="disulfide bond" evidence="4">
    <location>
        <begin position="664"/>
        <end position="713"/>
    </location>
</feature>
<keyword evidence="2 4" id="KW-1015">Disulfide bond</keyword>
<dbReference type="Gene3D" id="2.10.25.10">
    <property type="entry name" value="Laminin"/>
    <property type="match status" value="1"/>
</dbReference>
<reference evidence="8" key="1">
    <citation type="journal article" date="2010" name="Science">
        <title>The genome of the Western clawed frog Xenopus tropicalis.</title>
        <authorList>
            <person name="Hellsten U."/>
            <person name="Harland R.M."/>
            <person name="Gilchrist M.J."/>
            <person name="Hendrix D."/>
            <person name="Jurka J."/>
            <person name="Kapitonov V."/>
            <person name="Ovcharenko I."/>
            <person name="Putnam N.H."/>
            <person name="Shu S."/>
            <person name="Taher L."/>
            <person name="Blitz I.L."/>
            <person name="Blumberg B."/>
            <person name="Dichmann D.S."/>
            <person name="Dubchak I."/>
            <person name="Amaya E."/>
            <person name="Detter J.C."/>
            <person name="Fletcher R."/>
            <person name="Gerhard D.S."/>
            <person name="Goodstein D."/>
            <person name="Graves T."/>
            <person name="Grigoriev I.V."/>
            <person name="Grimwood J."/>
            <person name="Kawashima T."/>
            <person name="Lindquist E."/>
            <person name="Lucas S.M."/>
            <person name="Mead P.E."/>
            <person name="Mitros T."/>
            <person name="Ogino H."/>
            <person name="Ohta Y."/>
            <person name="Poliakov A.V."/>
            <person name="Pollet N."/>
            <person name="Robert J."/>
            <person name="Salamov A."/>
            <person name="Sater A.K."/>
            <person name="Schmutz J."/>
            <person name="Terry A."/>
            <person name="Vize P.D."/>
            <person name="Warren W.C."/>
            <person name="Wells D."/>
            <person name="Wills A."/>
            <person name="Wilson R.K."/>
            <person name="Zimmerman L.B."/>
            <person name="Zorn A.M."/>
            <person name="Grainger R."/>
            <person name="Grammer T."/>
            <person name="Khokha M.K."/>
            <person name="Richardson P.M."/>
            <person name="Rokhsar D.S."/>
        </authorList>
    </citation>
    <scope>NUCLEOTIDE SEQUENCE [LARGE SCALE GENOMIC DNA]</scope>
    <source>
        <strain evidence="8">Nigerian</strain>
    </source>
</reference>
<dbReference type="PROSITE" id="PS01208">
    <property type="entry name" value="VWFC_1"/>
    <property type="match status" value="1"/>
</dbReference>